<dbReference type="OrthoDB" id="9765468at2"/>
<evidence type="ECO:0000256" key="11">
    <source>
        <dbReference type="ARBA" id="ARBA00022723"/>
    </source>
</evidence>
<evidence type="ECO:0000256" key="7">
    <source>
        <dbReference type="ARBA" id="ARBA00022490"/>
    </source>
</evidence>
<dbReference type="NCBIfam" id="TIGR01417">
    <property type="entry name" value="PTS_I_fam"/>
    <property type="match status" value="1"/>
</dbReference>
<dbReference type="InterPro" id="IPR040442">
    <property type="entry name" value="Pyrv_kinase-like_dom_sf"/>
</dbReference>
<keyword evidence="7" id="KW-0963">Cytoplasm</keyword>
<dbReference type="EMBL" id="FPCH01000003">
    <property type="protein sequence ID" value="SFV38234.1"/>
    <property type="molecule type" value="Genomic_DNA"/>
</dbReference>
<keyword evidence="6" id="KW-0813">Transport</keyword>
<comment type="subcellular location">
    <subcellularLocation>
        <location evidence="3">Cytoplasm</location>
    </subcellularLocation>
</comment>
<proteinExistence type="inferred from homology"/>
<dbReference type="InterPro" id="IPR000121">
    <property type="entry name" value="PEP_util_C"/>
</dbReference>
<dbReference type="InterPro" id="IPR036637">
    <property type="entry name" value="Phosphohistidine_dom_sf"/>
</dbReference>
<dbReference type="PANTHER" id="PTHR46244:SF6">
    <property type="entry name" value="PHOSPHOENOLPYRUVATE-PROTEIN PHOSPHOTRANSFERASE"/>
    <property type="match status" value="1"/>
</dbReference>
<accession>A0A1I7NUA9</accession>
<dbReference type="InterPro" id="IPR003018">
    <property type="entry name" value="GAF"/>
</dbReference>
<comment type="catalytic activity">
    <reaction evidence="1">
        <text>L-histidyl-[protein] + phosphoenolpyruvate = N(pros)-phospho-L-histidyl-[protein] + pyruvate</text>
        <dbReference type="Rhea" id="RHEA:23880"/>
        <dbReference type="Rhea" id="RHEA-COMP:9745"/>
        <dbReference type="Rhea" id="RHEA-COMP:9746"/>
        <dbReference type="ChEBI" id="CHEBI:15361"/>
        <dbReference type="ChEBI" id="CHEBI:29979"/>
        <dbReference type="ChEBI" id="CHEBI:58702"/>
        <dbReference type="ChEBI" id="CHEBI:64837"/>
        <dbReference type="EC" id="2.7.3.9"/>
    </reaction>
</comment>
<dbReference type="GO" id="GO:0008965">
    <property type="term" value="F:phosphoenolpyruvate-protein phosphotransferase activity"/>
    <property type="evidence" value="ECO:0007669"/>
    <property type="project" value="UniProtKB-EC"/>
</dbReference>
<dbReference type="InterPro" id="IPR023151">
    <property type="entry name" value="PEP_util_CS"/>
</dbReference>
<dbReference type="InterPro" id="IPR036618">
    <property type="entry name" value="PtsI_HPr-bd_sf"/>
</dbReference>
<dbReference type="PRINTS" id="PR01736">
    <property type="entry name" value="PHPHTRNFRASE"/>
</dbReference>
<dbReference type="Gene3D" id="3.30.450.40">
    <property type="match status" value="1"/>
</dbReference>
<dbReference type="SUPFAM" id="SSF52009">
    <property type="entry name" value="Phosphohistidine domain"/>
    <property type="match status" value="1"/>
</dbReference>
<comment type="similarity">
    <text evidence="4">Belongs to the PEP-utilizing enzyme family.</text>
</comment>
<keyword evidence="16" id="KW-1185">Reference proteome</keyword>
<dbReference type="PANTHER" id="PTHR46244">
    <property type="entry name" value="PHOSPHOENOLPYRUVATE-PROTEIN PHOSPHOTRANSFERASE"/>
    <property type="match status" value="1"/>
</dbReference>
<evidence type="ECO:0000313" key="16">
    <source>
        <dbReference type="Proteomes" id="UP000199423"/>
    </source>
</evidence>
<dbReference type="SUPFAM" id="SSF47831">
    <property type="entry name" value="Enzyme I of the PEP:sugar phosphotransferase system HPr-binding (sub)domain"/>
    <property type="match status" value="1"/>
</dbReference>
<keyword evidence="10" id="KW-0598">Phosphotransferase system</keyword>
<dbReference type="AlphaFoldDB" id="A0A1I7NUA9"/>
<evidence type="ECO:0000256" key="2">
    <source>
        <dbReference type="ARBA" id="ARBA00001946"/>
    </source>
</evidence>
<dbReference type="EC" id="2.7.3.9" evidence="5"/>
<dbReference type="Proteomes" id="UP000199423">
    <property type="component" value="Unassembled WGS sequence"/>
</dbReference>
<protein>
    <recommendedName>
        <fullName evidence="5">phosphoenolpyruvate--protein phosphotransferase</fullName>
        <ecNumber evidence="5">2.7.3.9</ecNumber>
    </recommendedName>
</protein>
<keyword evidence="9 15" id="KW-0808">Transferase</keyword>
<sequence>MIARRDDPRPLPSETSLRVIMRHLREIMADGGEGQEKLDRIVRQIAGVMVAEVCSIYLKRQDGSLELFASEGLNPDSVHTTRLKRGEGLVGRASELGVTVNEPEASNHPAFSYRPETGEEIYHSLLAVPISRSGQVLGVLVIQNRTPREYSDEDVEVLQATAMVIAENLVSGAVAGTVASIEASRSQPGVIEGEPLSDGIALGHVVLHEPRIVVTQLLAENPAIEVERLDLALDKLQKNIDEMFEQEHLSNVGEHRDVLEAYRMFAHDKGWHRRLREAVEGGLTAEAAVERVQNAMRTRMLRQHDTYWRERQRDLDDLSDRLLRVLAGRLKSSEDDGGLPPDTILVARTMGPAELLDYDRSRLRGLVVEDGSSQSHVAVVAKALGIAAIGQATGIVDRVSAGDAAIVDAVTGEVHLRPTGELISAYSDKVRFRARRQKRFQSLRDRPAITKDGVPIALMMNAGLLVDMPHLDESGADGIGLYRTELQFMLSESFPRLDRQTQLYRAVIDEAGGKPVVFRTLDVGGDKVLPYLRQPKEENPAMGWRAIRMALDRPELFRLQIRALLKAAAGRELRVMIPMVSASYELGAIRALIEREKAFLTEHGHPLPEKVLVGAMFEVPALLFELDAFLTRVDFVSVGSNDLMQFLFASDRTNARVASRFDVLAPAPLRALRTLVTAANSYNVPVTLCGEMAGSALEAMTLIALGFRSLSMAPASIGPIKAMVLSLDATKASAFIDGVLKEGAKDVRMSLQQFAEKERVAIDG</sequence>
<dbReference type="InterPro" id="IPR029016">
    <property type="entry name" value="GAF-like_dom_sf"/>
</dbReference>
<dbReference type="InterPro" id="IPR050499">
    <property type="entry name" value="PEP-utilizing_PTS_enzyme"/>
</dbReference>
<evidence type="ECO:0000256" key="8">
    <source>
        <dbReference type="ARBA" id="ARBA00022597"/>
    </source>
</evidence>
<dbReference type="GO" id="GO:0046872">
    <property type="term" value="F:metal ion binding"/>
    <property type="evidence" value="ECO:0007669"/>
    <property type="project" value="UniProtKB-KW"/>
</dbReference>
<comment type="cofactor">
    <cofactor evidence="2">
        <name>Mg(2+)</name>
        <dbReference type="ChEBI" id="CHEBI:18420"/>
    </cofactor>
</comment>
<dbReference type="GO" id="GO:0016301">
    <property type="term" value="F:kinase activity"/>
    <property type="evidence" value="ECO:0007669"/>
    <property type="project" value="UniProtKB-KW"/>
</dbReference>
<dbReference type="SUPFAM" id="SSF51621">
    <property type="entry name" value="Phosphoenolpyruvate/pyruvate domain"/>
    <property type="match status" value="1"/>
</dbReference>
<name>A0A1I7NUA9_9HYPH</name>
<evidence type="ECO:0000313" key="15">
    <source>
        <dbReference type="EMBL" id="SFV38234.1"/>
    </source>
</evidence>
<dbReference type="Pfam" id="PF00391">
    <property type="entry name" value="PEP-utilizers"/>
    <property type="match status" value="1"/>
</dbReference>
<dbReference type="InterPro" id="IPR008279">
    <property type="entry name" value="PEP-util_enz_mobile_dom"/>
</dbReference>
<dbReference type="STRING" id="51670.SAMN04488557_3643"/>
<keyword evidence="8" id="KW-0762">Sugar transport</keyword>
<keyword evidence="13" id="KW-0460">Magnesium</keyword>
<dbReference type="GO" id="GO:0005737">
    <property type="term" value="C:cytoplasm"/>
    <property type="evidence" value="ECO:0007669"/>
    <property type="project" value="UniProtKB-SubCell"/>
</dbReference>
<dbReference type="RefSeq" id="WP_092869068.1">
    <property type="nucleotide sequence ID" value="NZ_FPCH01000003.1"/>
</dbReference>
<dbReference type="PROSITE" id="PS00742">
    <property type="entry name" value="PEP_ENZYMES_2"/>
    <property type="match status" value="1"/>
</dbReference>
<organism evidence="15 16">
    <name type="scientific">Hyphomicrobium facile</name>
    <dbReference type="NCBI Taxonomy" id="51670"/>
    <lineage>
        <taxon>Bacteria</taxon>
        <taxon>Pseudomonadati</taxon>
        <taxon>Pseudomonadota</taxon>
        <taxon>Alphaproteobacteria</taxon>
        <taxon>Hyphomicrobiales</taxon>
        <taxon>Hyphomicrobiaceae</taxon>
        <taxon>Hyphomicrobium</taxon>
    </lineage>
</organism>
<evidence type="ECO:0000256" key="12">
    <source>
        <dbReference type="ARBA" id="ARBA00022777"/>
    </source>
</evidence>
<dbReference type="Gene3D" id="1.10.274.10">
    <property type="entry name" value="PtsI, HPr-binding domain"/>
    <property type="match status" value="1"/>
</dbReference>
<dbReference type="Pfam" id="PF05524">
    <property type="entry name" value="PEP-utilisers_N"/>
    <property type="match status" value="1"/>
</dbReference>
<dbReference type="SMART" id="SM00065">
    <property type="entry name" value="GAF"/>
    <property type="match status" value="1"/>
</dbReference>
<evidence type="ECO:0000256" key="1">
    <source>
        <dbReference type="ARBA" id="ARBA00000683"/>
    </source>
</evidence>
<evidence type="ECO:0000259" key="14">
    <source>
        <dbReference type="SMART" id="SM00065"/>
    </source>
</evidence>
<dbReference type="SUPFAM" id="SSF55781">
    <property type="entry name" value="GAF domain-like"/>
    <property type="match status" value="1"/>
</dbReference>
<dbReference type="Pfam" id="PF01590">
    <property type="entry name" value="GAF"/>
    <property type="match status" value="1"/>
</dbReference>
<dbReference type="InterPro" id="IPR008731">
    <property type="entry name" value="PTS_EIN"/>
</dbReference>
<feature type="domain" description="GAF" evidence="14">
    <location>
        <begin position="33"/>
        <end position="179"/>
    </location>
</feature>
<evidence type="ECO:0000256" key="10">
    <source>
        <dbReference type="ARBA" id="ARBA00022683"/>
    </source>
</evidence>
<dbReference type="Gene3D" id="3.50.30.10">
    <property type="entry name" value="Phosphohistidine domain"/>
    <property type="match status" value="1"/>
</dbReference>
<evidence type="ECO:0000256" key="13">
    <source>
        <dbReference type="ARBA" id="ARBA00022842"/>
    </source>
</evidence>
<dbReference type="Gene3D" id="3.20.20.60">
    <property type="entry name" value="Phosphoenolpyruvate-binding domains"/>
    <property type="match status" value="1"/>
</dbReference>
<gene>
    <name evidence="15" type="ORF">SAMN04488557_3643</name>
</gene>
<evidence type="ECO:0000256" key="3">
    <source>
        <dbReference type="ARBA" id="ARBA00004496"/>
    </source>
</evidence>
<evidence type="ECO:0000256" key="5">
    <source>
        <dbReference type="ARBA" id="ARBA00012232"/>
    </source>
</evidence>
<evidence type="ECO:0000256" key="4">
    <source>
        <dbReference type="ARBA" id="ARBA00007837"/>
    </source>
</evidence>
<dbReference type="Pfam" id="PF02896">
    <property type="entry name" value="PEP-utilizers_C"/>
    <property type="match status" value="1"/>
</dbReference>
<keyword evidence="12" id="KW-0418">Kinase</keyword>
<dbReference type="InterPro" id="IPR006318">
    <property type="entry name" value="PTS_EI-like"/>
</dbReference>
<keyword evidence="11" id="KW-0479">Metal-binding</keyword>
<evidence type="ECO:0000256" key="6">
    <source>
        <dbReference type="ARBA" id="ARBA00022448"/>
    </source>
</evidence>
<reference evidence="16" key="1">
    <citation type="submission" date="2016-10" db="EMBL/GenBank/DDBJ databases">
        <authorList>
            <person name="Varghese N."/>
            <person name="Submissions S."/>
        </authorList>
    </citation>
    <scope>NUCLEOTIDE SEQUENCE [LARGE SCALE GENOMIC DNA]</scope>
    <source>
        <strain evidence="16">DSM 1565</strain>
    </source>
</reference>
<evidence type="ECO:0000256" key="9">
    <source>
        <dbReference type="ARBA" id="ARBA00022679"/>
    </source>
</evidence>
<dbReference type="InterPro" id="IPR015813">
    <property type="entry name" value="Pyrv/PenolPyrv_kinase-like_dom"/>
</dbReference>
<dbReference type="GO" id="GO:0009401">
    <property type="term" value="P:phosphoenolpyruvate-dependent sugar phosphotransferase system"/>
    <property type="evidence" value="ECO:0007669"/>
    <property type="project" value="UniProtKB-KW"/>
</dbReference>